<evidence type="ECO:0000256" key="1">
    <source>
        <dbReference type="ARBA" id="ARBA00010075"/>
    </source>
</evidence>
<keyword evidence="2" id="KW-0815">Transposition</keyword>
<dbReference type="InterPro" id="IPR047952">
    <property type="entry name" value="Transpos_IS4"/>
</dbReference>
<keyword evidence="5" id="KW-0812">Transmembrane</keyword>
<comment type="caution">
    <text evidence="7">The sequence shown here is derived from an EMBL/GenBank/DDBJ whole genome shotgun (WGS) entry which is preliminary data.</text>
</comment>
<feature type="domain" description="Transposase IS4-like" evidence="6">
    <location>
        <begin position="125"/>
        <end position="369"/>
    </location>
</feature>
<sequence length="456" mass="52854">MVFLKTSLSLQEEWHCFLDGLRSVLSCEELEHMARDHQFIQRKGKLRAHDFVALCTFLQEGGGQKSLVQLCSALALKQNTSLSAEGLNQRFHEKAVSFLKAVFEKLLIHQTQEARRLCPRHSLFLRIRILDSTSFQLPPEIQGIYEGCTGPGVKIQLEYEWLEGKVLHVDVEDARHHDAAYGASLLSTIQEGDLCLKDLGYFSLEGLQAIHDAGAFYISRLKHNVGIYQKEGDRFRKWEPEDFLAVLQPGETMELEHAYVSGKKVHQPRLIVYRLTEEQERQKEGQWKQKAKQKGAAYVTRRPHPIYVYITNIPAIYTSLHEIHTLYSLRWQIEVVFKTWKSLFHIHRFKPMKGARFQCHLYGTLIALLISSTVMFKMREWLYRKQKKELSEYKAMSMIKEFGMDLFQALWCSEALAVQLLLKLCDIIAQHGKKSRRYTKKSALDIIESLVIMPVS</sequence>
<gene>
    <name evidence="7" type="ORF">GBL_3489</name>
</gene>
<dbReference type="SUPFAM" id="SSF53098">
    <property type="entry name" value="Ribonuclease H-like"/>
    <property type="match status" value="1"/>
</dbReference>
<dbReference type="PANTHER" id="PTHR33258:SF1">
    <property type="entry name" value="TRANSPOSASE INSL FOR INSERTION SEQUENCE ELEMENT IS186A-RELATED"/>
    <property type="match status" value="1"/>
</dbReference>
<evidence type="ECO:0000256" key="4">
    <source>
        <dbReference type="ARBA" id="ARBA00023172"/>
    </source>
</evidence>
<evidence type="ECO:0000313" key="8">
    <source>
        <dbReference type="Proteomes" id="UP000016424"/>
    </source>
</evidence>
<dbReference type="Pfam" id="PF01609">
    <property type="entry name" value="DDE_Tnp_1"/>
    <property type="match status" value="1"/>
</dbReference>
<protein>
    <submittedName>
        <fullName evidence="7">Transposaseof IS231E-like element</fullName>
    </submittedName>
</protein>
<dbReference type="InterPro" id="IPR002559">
    <property type="entry name" value="Transposase_11"/>
</dbReference>
<keyword evidence="4" id="KW-0233">DNA recombination</keyword>
<organism evidence="7 8">
    <name type="scientific">Geobacillus kaustophilus GBlys</name>
    <dbReference type="NCBI Taxonomy" id="1337888"/>
    <lineage>
        <taxon>Bacteria</taxon>
        <taxon>Bacillati</taxon>
        <taxon>Bacillota</taxon>
        <taxon>Bacilli</taxon>
        <taxon>Bacillales</taxon>
        <taxon>Anoxybacillaceae</taxon>
        <taxon>Geobacillus</taxon>
        <taxon>Geobacillus thermoleovorans group</taxon>
    </lineage>
</organism>
<accession>U2X8X5</accession>
<evidence type="ECO:0000256" key="3">
    <source>
        <dbReference type="ARBA" id="ARBA00023125"/>
    </source>
</evidence>
<reference evidence="8" key="1">
    <citation type="journal article" date="2013" name="Genome Announc.">
        <title>Draft Genome Sequence of Geobacillus kaustophilus GBlys, a Lysogenic Strain with Bacteriophage phiOH2.</title>
        <authorList>
            <person name="Doi K."/>
            <person name="Mori K."/>
            <person name="Martono H."/>
            <person name="Nagayoshi Y."/>
            <person name="Fujino Y."/>
            <person name="Tashiro K."/>
            <person name="Kuhara S."/>
            <person name="Ohshima T."/>
        </authorList>
    </citation>
    <scope>NUCLEOTIDE SEQUENCE [LARGE SCALE GENOMIC DNA]</scope>
    <source>
        <strain evidence="8">GBlys</strain>
    </source>
</reference>
<dbReference type="GO" id="GO:0004803">
    <property type="term" value="F:transposase activity"/>
    <property type="evidence" value="ECO:0007669"/>
    <property type="project" value="InterPro"/>
</dbReference>
<keyword evidence="3" id="KW-0238">DNA-binding</keyword>
<comment type="similarity">
    <text evidence="1">Belongs to the transposase 11 family.</text>
</comment>
<proteinExistence type="inferred from homology"/>
<keyword evidence="5" id="KW-1133">Transmembrane helix</keyword>
<evidence type="ECO:0000313" key="7">
    <source>
        <dbReference type="EMBL" id="GAD15272.1"/>
    </source>
</evidence>
<dbReference type="Gene3D" id="3.90.350.10">
    <property type="entry name" value="Transposase Inhibitor Protein From Tn5, Chain A, domain 1"/>
    <property type="match status" value="1"/>
</dbReference>
<dbReference type="AlphaFoldDB" id="U2X8X5"/>
<dbReference type="GO" id="GO:0006313">
    <property type="term" value="P:DNA transposition"/>
    <property type="evidence" value="ECO:0007669"/>
    <property type="project" value="InterPro"/>
</dbReference>
<keyword evidence="5" id="KW-0472">Membrane</keyword>
<dbReference type="InterPro" id="IPR012337">
    <property type="entry name" value="RNaseH-like_sf"/>
</dbReference>
<evidence type="ECO:0000256" key="2">
    <source>
        <dbReference type="ARBA" id="ARBA00022578"/>
    </source>
</evidence>
<name>U2X8X5_GEOKU</name>
<dbReference type="GO" id="GO:0003677">
    <property type="term" value="F:DNA binding"/>
    <property type="evidence" value="ECO:0007669"/>
    <property type="project" value="UniProtKB-KW"/>
</dbReference>
<feature type="transmembrane region" description="Helical" evidence="5">
    <location>
        <begin position="360"/>
        <end position="378"/>
    </location>
</feature>
<dbReference type="EMBL" id="BASG01000064">
    <property type="protein sequence ID" value="GAD15272.1"/>
    <property type="molecule type" value="Genomic_DNA"/>
</dbReference>
<dbReference type="Proteomes" id="UP000016424">
    <property type="component" value="Unassembled WGS sequence"/>
</dbReference>
<dbReference type="PANTHER" id="PTHR33258">
    <property type="entry name" value="TRANSPOSASE INSL FOR INSERTION SEQUENCE ELEMENT IS186A-RELATED"/>
    <property type="match status" value="1"/>
</dbReference>
<evidence type="ECO:0000256" key="5">
    <source>
        <dbReference type="SAM" id="Phobius"/>
    </source>
</evidence>
<evidence type="ECO:0000259" key="6">
    <source>
        <dbReference type="Pfam" id="PF01609"/>
    </source>
</evidence>
<dbReference type="NCBIfam" id="NF033592">
    <property type="entry name" value="transpos_IS4_1"/>
    <property type="match status" value="1"/>
</dbReference>